<evidence type="ECO:0000313" key="2">
    <source>
        <dbReference type="EMBL" id="PSK96160.1"/>
    </source>
</evidence>
<keyword evidence="3" id="KW-1185">Reference proteome</keyword>
<dbReference type="RefSeq" id="WP_106584121.1">
    <property type="nucleotide sequence ID" value="NZ_PYGA01000012.1"/>
</dbReference>
<gene>
    <name evidence="2" type="ORF">CLV63_11242</name>
</gene>
<comment type="caution">
    <text evidence="2">The sequence shown here is derived from an EMBL/GenBank/DDBJ whole genome shotgun (WGS) entry which is preliminary data.</text>
</comment>
<organism evidence="2 3">
    <name type="scientific">Murinocardiopsis flavida</name>
    <dbReference type="NCBI Taxonomy" id="645275"/>
    <lineage>
        <taxon>Bacteria</taxon>
        <taxon>Bacillati</taxon>
        <taxon>Actinomycetota</taxon>
        <taxon>Actinomycetes</taxon>
        <taxon>Streptosporangiales</taxon>
        <taxon>Nocardiopsidaceae</taxon>
        <taxon>Murinocardiopsis</taxon>
    </lineage>
</organism>
<protein>
    <submittedName>
        <fullName evidence="2">Uncharacterized protein</fullName>
    </submittedName>
</protein>
<feature type="compositionally biased region" description="Basic and acidic residues" evidence="1">
    <location>
        <begin position="75"/>
        <end position="90"/>
    </location>
</feature>
<sequence>MSKSIEPYETIAKQIDTQGGTERVLAAVKERPRTPVPTQADICEDLFAQLADLLDDVSLGTLQITWTTGKFTKDPERTIRSRKASKDKSRPPMGTVSRKRPVTTRYTLTRYGAELREFHGANAAAEAFATVLGLLDALIGRERSPRLRVALTRIEQEYTTRLRRVQSVKCPMTDFMTLGRTLADG</sequence>
<evidence type="ECO:0000313" key="3">
    <source>
        <dbReference type="Proteomes" id="UP000240542"/>
    </source>
</evidence>
<dbReference type="EMBL" id="PYGA01000012">
    <property type="protein sequence ID" value="PSK96160.1"/>
    <property type="molecule type" value="Genomic_DNA"/>
</dbReference>
<dbReference type="AlphaFoldDB" id="A0A2P8DG15"/>
<feature type="region of interest" description="Disordered" evidence="1">
    <location>
        <begin position="75"/>
        <end position="98"/>
    </location>
</feature>
<reference evidence="2 3" key="1">
    <citation type="submission" date="2018-03" db="EMBL/GenBank/DDBJ databases">
        <title>Genomic Encyclopedia of Archaeal and Bacterial Type Strains, Phase II (KMG-II): from individual species to whole genera.</title>
        <authorList>
            <person name="Goeker M."/>
        </authorList>
    </citation>
    <scope>NUCLEOTIDE SEQUENCE [LARGE SCALE GENOMIC DNA]</scope>
    <source>
        <strain evidence="2 3">DSM 45312</strain>
    </source>
</reference>
<dbReference type="Proteomes" id="UP000240542">
    <property type="component" value="Unassembled WGS sequence"/>
</dbReference>
<name>A0A2P8DG15_9ACTN</name>
<proteinExistence type="predicted"/>
<evidence type="ECO:0000256" key="1">
    <source>
        <dbReference type="SAM" id="MobiDB-lite"/>
    </source>
</evidence>
<accession>A0A2P8DG15</accession>